<accession>X1GRR3</accession>
<dbReference type="EMBL" id="BARU01007350">
    <property type="protein sequence ID" value="GAH44314.1"/>
    <property type="molecule type" value="Genomic_DNA"/>
</dbReference>
<reference evidence="1" key="1">
    <citation type="journal article" date="2014" name="Front. Microbiol.">
        <title>High frequency of phylogenetically diverse reductive dehalogenase-homologous genes in deep subseafloor sedimentary metagenomes.</title>
        <authorList>
            <person name="Kawai M."/>
            <person name="Futagami T."/>
            <person name="Toyoda A."/>
            <person name="Takaki Y."/>
            <person name="Nishi S."/>
            <person name="Hori S."/>
            <person name="Arai W."/>
            <person name="Tsubouchi T."/>
            <person name="Morono Y."/>
            <person name="Uchiyama I."/>
            <person name="Ito T."/>
            <person name="Fujiyama A."/>
            <person name="Inagaki F."/>
            <person name="Takami H."/>
        </authorList>
    </citation>
    <scope>NUCLEOTIDE SEQUENCE</scope>
    <source>
        <strain evidence="1">Expedition CK06-06</strain>
    </source>
</reference>
<proteinExistence type="predicted"/>
<feature type="non-terminal residue" evidence="1">
    <location>
        <position position="38"/>
    </location>
</feature>
<evidence type="ECO:0000313" key="1">
    <source>
        <dbReference type="EMBL" id="GAH44314.1"/>
    </source>
</evidence>
<organism evidence="1">
    <name type="scientific">marine sediment metagenome</name>
    <dbReference type="NCBI Taxonomy" id="412755"/>
    <lineage>
        <taxon>unclassified sequences</taxon>
        <taxon>metagenomes</taxon>
        <taxon>ecological metagenomes</taxon>
    </lineage>
</organism>
<sequence length="38" mass="4440">MPKYNISEFDQLYRRTVRGTGDATATVRLKLNRIKAKK</sequence>
<protein>
    <submittedName>
        <fullName evidence="1">Uncharacterized protein</fullName>
    </submittedName>
</protein>
<dbReference type="AlphaFoldDB" id="X1GRR3"/>
<comment type="caution">
    <text evidence="1">The sequence shown here is derived from an EMBL/GenBank/DDBJ whole genome shotgun (WGS) entry which is preliminary data.</text>
</comment>
<name>X1GRR3_9ZZZZ</name>
<gene>
    <name evidence="1" type="ORF">S03H2_14487</name>
</gene>